<protein>
    <submittedName>
        <fullName evidence="1">Glyceraldehyde-3-phosphate dehydrogenase</fullName>
    </submittedName>
</protein>
<keyword evidence="4" id="KW-1185">Reference proteome</keyword>
<proteinExistence type="predicted"/>
<evidence type="ECO:0000313" key="4">
    <source>
        <dbReference type="Proteomes" id="UP000231702"/>
    </source>
</evidence>
<evidence type="ECO:0000313" key="1">
    <source>
        <dbReference type="EMBL" id="PJE26909.1"/>
    </source>
</evidence>
<dbReference type="Proteomes" id="UP000231655">
    <property type="component" value="Unassembled WGS sequence"/>
</dbReference>
<sequence length="47" mass="5389">MTNRLAFVLGVIIVTLLVLDNLAGSGETTLFLMRKFADFVEWLAFWR</sequence>
<accession>A0A285J691</accession>
<gene>
    <name evidence="1" type="ORF">CVM39_16395</name>
    <name evidence="2" type="ORF">SAMN06297129_3091</name>
</gene>
<dbReference type="RefSeq" id="WP_097146796.1">
    <property type="nucleotide sequence ID" value="NZ_OBEA01000006.1"/>
</dbReference>
<evidence type="ECO:0000313" key="2">
    <source>
        <dbReference type="EMBL" id="SNY55738.1"/>
    </source>
</evidence>
<name>A0A285J691_9RHOB</name>
<dbReference type="EMBL" id="PGTD01000018">
    <property type="protein sequence ID" value="PJE26909.1"/>
    <property type="molecule type" value="Genomic_DNA"/>
</dbReference>
<organism evidence="2 3">
    <name type="scientific">Pseudooceanicola antarcticus</name>
    <dbReference type="NCBI Taxonomy" id="1247613"/>
    <lineage>
        <taxon>Bacteria</taxon>
        <taxon>Pseudomonadati</taxon>
        <taxon>Pseudomonadota</taxon>
        <taxon>Alphaproteobacteria</taxon>
        <taxon>Rhodobacterales</taxon>
        <taxon>Paracoccaceae</taxon>
        <taxon>Pseudooceanicola</taxon>
    </lineage>
</organism>
<evidence type="ECO:0000313" key="3">
    <source>
        <dbReference type="Proteomes" id="UP000231655"/>
    </source>
</evidence>
<dbReference type="EMBL" id="OBEA01000006">
    <property type="protein sequence ID" value="SNY55738.1"/>
    <property type="molecule type" value="Genomic_DNA"/>
</dbReference>
<dbReference type="Proteomes" id="UP000231702">
    <property type="component" value="Unassembled WGS sequence"/>
</dbReference>
<reference evidence="2 3" key="1">
    <citation type="submission" date="2017-09" db="EMBL/GenBank/DDBJ databases">
        <authorList>
            <person name="Ehlers B."/>
            <person name="Leendertz F.H."/>
        </authorList>
    </citation>
    <scope>NUCLEOTIDE SEQUENCE [LARGE SCALE GENOMIC DNA]</scope>
    <source>
        <strain evidence="2 3">CGMCC 1.12662</strain>
    </source>
</reference>
<dbReference type="AlphaFoldDB" id="A0A285J691"/>
<reference evidence="1 4" key="2">
    <citation type="journal article" date="2018" name="Int. J. Syst. Evol. Microbiol.">
        <title>Pseudooceanicola lipolyticus sp. nov., a marine alphaproteobacterium, reclassification of Oceanicola flagellatus as Pseudooceanicola flagellatus comb. nov. and emended description of the genus Pseudooceanicola.</title>
        <authorList>
            <person name="Huang M.-M."/>
            <person name="Guo L.-L."/>
            <person name="Wu Y.-H."/>
            <person name="Lai Q.-L."/>
            <person name="Shao Z.-Z."/>
            <person name="Wang C.-S."/>
            <person name="Wu M."/>
            <person name="Xu X.-W."/>
        </authorList>
    </citation>
    <scope>NUCLEOTIDE SEQUENCE [LARGE SCALE GENOMIC DNA]</scope>
    <source>
        <strain evidence="1 4">Ar-45</strain>
    </source>
</reference>